<accession>A0A6J5P2C7</accession>
<gene>
    <name evidence="1" type="ORF">UFOVP840_6</name>
</gene>
<reference evidence="1" key="1">
    <citation type="submission" date="2020-04" db="EMBL/GenBank/DDBJ databases">
        <authorList>
            <person name="Chiriac C."/>
            <person name="Salcher M."/>
            <person name="Ghai R."/>
            <person name="Kavagutti S V."/>
        </authorList>
    </citation>
    <scope>NUCLEOTIDE SEQUENCE</scope>
</reference>
<proteinExistence type="predicted"/>
<sequence>MNLRSCTAGQLAELMGDLATDAHAELLRAGLLARGIEDTDQVNDLEWLGVMVEAFWNAA</sequence>
<name>A0A6J5P2C7_9CAUD</name>
<protein>
    <submittedName>
        <fullName evidence="1">Uncharacterized protein</fullName>
    </submittedName>
</protein>
<dbReference type="EMBL" id="LR796785">
    <property type="protein sequence ID" value="CAB4165969.1"/>
    <property type="molecule type" value="Genomic_DNA"/>
</dbReference>
<evidence type="ECO:0000313" key="1">
    <source>
        <dbReference type="EMBL" id="CAB4165969.1"/>
    </source>
</evidence>
<organism evidence="1">
    <name type="scientific">uncultured Caudovirales phage</name>
    <dbReference type="NCBI Taxonomy" id="2100421"/>
    <lineage>
        <taxon>Viruses</taxon>
        <taxon>Duplodnaviria</taxon>
        <taxon>Heunggongvirae</taxon>
        <taxon>Uroviricota</taxon>
        <taxon>Caudoviricetes</taxon>
        <taxon>Peduoviridae</taxon>
        <taxon>Maltschvirus</taxon>
        <taxon>Maltschvirus maltsch</taxon>
    </lineage>
</organism>